<dbReference type="OrthoDB" id="3576575at2"/>
<dbReference type="HOGENOM" id="CLU_680839_0_0_11"/>
<dbReference type="EMBL" id="AP012319">
    <property type="protein sequence ID" value="BAL87775.1"/>
    <property type="molecule type" value="Genomic_DNA"/>
</dbReference>
<name>I0H438_ACTM4</name>
<dbReference type="KEGG" id="ams:AMIS_25550"/>
<organism evidence="1 2">
    <name type="scientific">Actinoplanes missouriensis (strain ATCC 14538 / DSM 43046 / CBS 188.64 / JCM 3121 / NBRC 102363 / NCIMB 12654 / NRRL B-3342 / UNCC 431)</name>
    <dbReference type="NCBI Taxonomy" id="512565"/>
    <lineage>
        <taxon>Bacteria</taxon>
        <taxon>Bacillati</taxon>
        <taxon>Actinomycetota</taxon>
        <taxon>Actinomycetes</taxon>
        <taxon>Micromonosporales</taxon>
        <taxon>Micromonosporaceae</taxon>
        <taxon>Actinoplanes</taxon>
    </lineage>
</organism>
<dbReference type="STRING" id="512565.AMIS_25550"/>
<reference evidence="1 2" key="1">
    <citation type="submission" date="2012-02" db="EMBL/GenBank/DDBJ databases">
        <title>Complete genome sequence of Actinoplanes missouriensis 431 (= NBRC 102363).</title>
        <authorList>
            <person name="Ohnishi Y."/>
            <person name="Ishikawa J."/>
            <person name="Sekine M."/>
            <person name="Hosoyama A."/>
            <person name="Harada T."/>
            <person name="Narita H."/>
            <person name="Hata T."/>
            <person name="Konno Y."/>
            <person name="Tutikane K."/>
            <person name="Fujita N."/>
            <person name="Horinouchi S."/>
            <person name="Hayakawa M."/>
        </authorList>
    </citation>
    <scope>NUCLEOTIDE SEQUENCE [LARGE SCALE GENOMIC DNA]</scope>
    <source>
        <strain evidence="2">ATCC 14538 / DSM 43046 / CBS 188.64 / JCM 3121 / NBRC 102363 / NCIMB 12654 / NRRL B-3342 / UNCC 431</strain>
    </source>
</reference>
<dbReference type="RefSeq" id="WP_014442670.1">
    <property type="nucleotide sequence ID" value="NC_017093.1"/>
</dbReference>
<protein>
    <submittedName>
        <fullName evidence="1">Uncharacterized protein</fullName>
    </submittedName>
</protein>
<dbReference type="Proteomes" id="UP000007882">
    <property type="component" value="Chromosome"/>
</dbReference>
<proteinExistence type="predicted"/>
<dbReference type="AlphaFoldDB" id="I0H438"/>
<dbReference type="PATRIC" id="fig|512565.3.peg.2553"/>
<gene>
    <name evidence="1" type="ordered locus">AMIS_25550</name>
</gene>
<accession>I0H438</accession>
<evidence type="ECO:0000313" key="2">
    <source>
        <dbReference type="Proteomes" id="UP000007882"/>
    </source>
</evidence>
<sequence>MWTEILFAFIGALFGAALALVPAAARRLRALRSSRAARRRGDLLRSQRVRDWLLTYYARRGVALFTADINGTTTTIPVIAPDEWIFNRRLEMTADWPLTQRPAPASPPQPDMRAIRRRLRLGTKLYETSQRSLYLDVVQPDEDTLLATRPCRYFALASSLIALEDETFAGAAGGWWRRIRTPVRDRFLPGPPQAGVARPAPFSVGVLAVFAVRTSHSYEIAIQSRSGEVLTAPNAKAVIPNFGLAENELAGHRSKLGIIGYNLVKEYLEELFDYEELIGEVLERRHDPDWFLNFPEARDLLDREPDGMLTLTCLGIGIDCLSGTTTVAVLVDVEDALFGASLKKKIIANWEVSMPTPGSPPVQFIDHRDSRLSAWHERAEYQPGSAFALALALPELRRRLAGDR</sequence>
<keyword evidence="2" id="KW-1185">Reference proteome</keyword>
<evidence type="ECO:0000313" key="1">
    <source>
        <dbReference type="EMBL" id="BAL87775.1"/>
    </source>
</evidence>